<dbReference type="Proteomes" id="UP000053841">
    <property type="component" value="Unassembled WGS sequence"/>
</dbReference>
<protein>
    <submittedName>
        <fullName evidence="1">Uncharacterized protein</fullName>
    </submittedName>
</protein>
<gene>
    <name evidence="1" type="ORF">COCCADRAFT_113643</name>
</gene>
<dbReference type="AlphaFoldDB" id="W6Y5Z4"/>
<organism evidence="1 2">
    <name type="scientific">Cochliobolus carbonum (strain 26-R-13)</name>
    <name type="common">Maize leaf spot fungus</name>
    <name type="synonym">Bipolaris zeicola</name>
    <dbReference type="NCBI Taxonomy" id="930089"/>
    <lineage>
        <taxon>Eukaryota</taxon>
        <taxon>Fungi</taxon>
        <taxon>Dikarya</taxon>
        <taxon>Ascomycota</taxon>
        <taxon>Pezizomycotina</taxon>
        <taxon>Dothideomycetes</taxon>
        <taxon>Pleosporomycetidae</taxon>
        <taxon>Pleosporales</taxon>
        <taxon>Pleosporineae</taxon>
        <taxon>Pleosporaceae</taxon>
        <taxon>Bipolaris</taxon>
    </lineage>
</organism>
<reference evidence="1 2" key="1">
    <citation type="journal article" date="2013" name="PLoS Genet.">
        <title>Comparative genome structure, secondary metabolite, and effector coding capacity across Cochliobolus pathogens.</title>
        <authorList>
            <person name="Condon B.J."/>
            <person name="Leng Y."/>
            <person name="Wu D."/>
            <person name="Bushley K.E."/>
            <person name="Ohm R.A."/>
            <person name="Otillar R."/>
            <person name="Martin J."/>
            <person name="Schackwitz W."/>
            <person name="Grimwood J."/>
            <person name="MohdZainudin N."/>
            <person name="Xue C."/>
            <person name="Wang R."/>
            <person name="Manning V.A."/>
            <person name="Dhillon B."/>
            <person name="Tu Z.J."/>
            <person name="Steffenson B.J."/>
            <person name="Salamov A."/>
            <person name="Sun H."/>
            <person name="Lowry S."/>
            <person name="LaButti K."/>
            <person name="Han J."/>
            <person name="Copeland A."/>
            <person name="Lindquist E."/>
            <person name="Barry K."/>
            <person name="Schmutz J."/>
            <person name="Baker S.E."/>
            <person name="Ciuffetti L.M."/>
            <person name="Grigoriev I.V."/>
            <person name="Zhong S."/>
            <person name="Turgeon B.G."/>
        </authorList>
    </citation>
    <scope>NUCLEOTIDE SEQUENCE [LARGE SCALE GENOMIC DNA]</scope>
    <source>
        <strain evidence="1 2">26-R-13</strain>
    </source>
</reference>
<evidence type="ECO:0000313" key="1">
    <source>
        <dbReference type="EMBL" id="EUC26686.1"/>
    </source>
</evidence>
<dbReference type="GeneID" id="19144668"/>
<dbReference type="OrthoDB" id="4971633at2759"/>
<dbReference type="KEGG" id="bze:COCCADRAFT_113643"/>
<dbReference type="STRING" id="930089.W6Y5Z4"/>
<evidence type="ECO:0000313" key="2">
    <source>
        <dbReference type="Proteomes" id="UP000053841"/>
    </source>
</evidence>
<dbReference type="HOGENOM" id="CLU_1073773_0_0_1"/>
<accession>W6Y5Z4</accession>
<dbReference type="EMBL" id="KI965213">
    <property type="protein sequence ID" value="EUC26686.1"/>
    <property type="molecule type" value="Genomic_DNA"/>
</dbReference>
<name>W6Y5Z4_COCC2</name>
<keyword evidence="2" id="KW-1185">Reference proteome</keyword>
<proteinExistence type="predicted"/>
<sequence>MEDAHINILANFPADQIIYSTGLDMYFANNAGKNHTIYVQDTKRFISMASVSPLSKRGDGPFCHSYQHVWVPQSGHWYTNWRPAESNPRCLYTGDSESGGSLTIDVSFIFSISESISLEWNVIKDVLGATVGLTITDSWSKATHVQCSVSKNSVVQVWFEPLVAWGWFWGENCQSCGQFGTSCSSGYVIGGQTTPVDQYYNSGCTTGYDKVQC</sequence>
<dbReference type="RefSeq" id="XP_007719009.1">
    <property type="nucleotide sequence ID" value="XM_007720819.1"/>
</dbReference>